<organism evidence="2">
    <name type="scientific">Siphoviridae sp. ctMCY8</name>
    <dbReference type="NCBI Taxonomy" id="2827854"/>
    <lineage>
        <taxon>Viruses</taxon>
        <taxon>Duplodnaviria</taxon>
        <taxon>Heunggongvirae</taxon>
        <taxon>Uroviricota</taxon>
        <taxon>Caudoviricetes</taxon>
    </lineage>
</organism>
<evidence type="ECO:0000313" key="2">
    <source>
        <dbReference type="EMBL" id="DAF60074.1"/>
    </source>
</evidence>
<sequence length="34" mass="4031">MNSRKQKEAAPCVTSTQDSREREKYGYYHSRPLL</sequence>
<dbReference type="EMBL" id="BK032782">
    <property type="protein sequence ID" value="DAF60074.1"/>
    <property type="molecule type" value="Genomic_DNA"/>
</dbReference>
<proteinExistence type="predicted"/>
<accession>A0A8S5TBE4</accession>
<evidence type="ECO:0000256" key="1">
    <source>
        <dbReference type="SAM" id="MobiDB-lite"/>
    </source>
</evidence>
<protein>
    <submittedName>
        <fullName evidence="2">Uncharacterized protein</fullName>
    </submittedName>
</protein>
<reference evidence="2" key="1">
    <citation type="journal article" date="2021" name="Proc. Natl. Acad. Sci. U.S.A.">
        <title>A Catalog of Tens of Thousands of Viruses from Human Metagenomes Reveals Hidden Associations with Chronic Diseases.</title>
        <authorList>
            <person name="Tisza M.J."/>
            <person name="Buck C.B."/>
        </authorList>
    </citation>
    <scope>NUCLEOTIDE SEQUENCE</scope>
    <source>
        <strain evidence="2">CtMCY8</strain>
    </source>
</reference>
<feature type="region of interest" description="Disordered" evidence="1">
    <location>
        <begin position="1"/>
        <end position="34"/>
    </location>
</feature>
<name>A0A8S5TBE4_9CAUD</name>